<reference evidence="1" key="1">
    <citation type="journal article" date="2020" name="Nature">
        <title>Giant virus diversity and host interactions through global metagenomics.</title>
        <authorList>
            <person name="Schulz F."/>
            <person name="Roux S."/>
            <person name="Paez-Espino D."/>
            <person name="Jungbluth S."/>
            <person name="Walsh D.A."/>
            <person name="Denef V.J."/>
            <person name="McMahon K.D."/>
            <person name="Konstantinidis K.T."/>
            <person name="Eloe-Fadrosh E.A."/>
            <person name="Kyrpides N.C."/>
            <person name="Woyke T."/>
        </authorList>
    </citation>
    <scope>NUCLEOTIDE SEQUENCE</scope>
    <source>
        <strain evidence="1">GVMAG-M-3300027708-51</strain>
    </source>
</reference>
<organism evidence="1">
    <name type="scientific">viral metagenome</name>
    <dbReference type="NCBI Taxonomy" id="1070528"/>
    <lineage>
        <taxon>unclassified sequences</taxon>
        <taxon>metagenomes</taxon>
        <taxon>organismal metagenomes</taxon>
    </lineage>
</organism>
<dbReference type="AlphaFoldDB" id="A0A6C0JG22"/>
<protein>
    <submittedName>
        <fullName evidence="1">Uncharacterized protein</fullName>
    </submittedName>
</protein>
<name>A0A6C0JG22_9ZZZZ</name>
<proteinExistence type="predicted"/>
<accession>A0A6C0JG22</accession>
<evidence type="ECO:0000313" key="1">
    <source>
        <dbReference type="EMBL" id="QHU04582.1"/>
    </source>
</evidence>
<sequence>MYAIFWIDSDGTKGNGEYILNEQTLRAWLGRMRFKYPEMQHWGQTADGERYTETIPIPLEAGAEPVSWGGRD</sequence>
<dbReference type="EMBL" id="MN740401">
    <property type="protein sequence ID" value="QHU04582.1"/>
    <property type="molecule type" value="Genomic_DNA"/>
</dbReference>